<evidence type="ECO:0000256" key="1">
    <source>
        <dbReference type="SAM" id="SignalP"/>
    </source>
</evidence>
<comment type="caution">
    <text evidence="2">The sequence shown here is derived from an EMBL/GenBank/DDBJ whole genome shotgun (WGS) entry which is preliminary data.</text>
</comment>
<evidence type="ECO:0000313" key="3">
    <source>
        <dbReference type="Proteomes" id="UP000542125"/>
    </source>
</evidence>
<evidence type="ECO:0000313" key="2">
    <source>
        <dbReference type="EMBL" id="NYE82953.1"/>
    </source>
</evidence>
<accession>A0A7Y9IU13</accession>
<keyword evidence="1" id="KW-0732">Signal</keyword>
<sequence length="181" mass="20510">MAARCLFFLAALMLAGAAHADVDWTSPLGVELGTTPCKQMQRQKRQTWDLWVRATSDVTGGSAFYPEKPVLDDLPDLKQMAIVCDAAPGRVAAVFLSVPRHYLRAAADAFTYRHATVKVDLGDPQHGAAQWRDETDYVEIRYDERHPETFYLTYMTQAFHDDWAAYLARFPRAQPWYVAPN</sequence>
<dbReference type="AlphaFoldDB" id="A0A7Y9IU13"/>
<feature type="signal peptide" evidence="1">
    <location>
        <begin position="1"/>
        <end position="20"/>
    </location>
</feature>
<dbReference type="Proteomes" id="UP000542125">
    <property type="component" value="Unassembled WGS sequence"/>
</dbReference>
<gene>
    <name evidence="2" type="ORF">FHW18_002224</name>
</gene>
<protein>
    <submittedName>
        <fullName evidence="2">Uncharacterized protein</fullName>
    </submittedName>
</protein>
<name>A0A7Y9IU13_9BURK</name>
<feature type="chain" id="PRO_5031517487" evidence="1">
    <location>
        <begin position="21"/>
        <end position="181"/>
    </location>
</feature>
<organism evidence="2 3">
    <name type="scientific">Pigmentiphaga litoralis</name>
    <dbReference type="NCBI Taxonomy" id="516702"/>
    <lineage>
        <taxon>Bacteria</taxon>
        <taxon>Pseudomonadati</taxon>
        <taxon>Pseudomonadota</taxon>
        <taxon>Betaproteobacteria</taxon>
        <taxon>Burkholderiales</taxon>
        <taxon>Alcaligenaceae</taxon>
        <taxon>Pigmentiphaga</taxon>
    </lineage>
</organism>
<dbReference type="RefSeq" id="WP_179586238.1">
    <property type="nucleotide sequence ID" value="NZ_JACBYR010000001.1"/>
</dbReference>
<keyword evidence="3" id="KW-1185">Reference proteome</keyword>
<proteinExistence type="predicted"/>
<reference evidence="2 3" key="1">
    <citation type="submission" date="2020-07" db="EMBL/GenBank/DDBJ databases">
        <title>Genomic Encyclopedia of Type Strains, Phase IV (KMG-V): Genome sequencing to study the core and pangenomes of soil and plant-associated prokaryotes.</title>
        <authorList>
            <person name="Whitman W."/>
        </authorList>
    </citation>
    <scope>NUCLEOTIDE SEQUENCE [LARGE SCALE GENOMIC DNA]</scope>
    <source>
        <strain evidence="2 3">SAS40</strain>
    </source>
</reference>
<dbReference type="EMBL" id="JACBYR010000001">
    <property type="protein sequence ID" value="NYE82953.1"/>
    <property type="molecule type" value="Genomic_DNA"/>
</dbReference>